<sequence length="140" mass="15316">MNTLISETETASDDRVIALDLIVAQIGNTVLVRAANGTVGYITAAVWLEPLSTDEIVDALSADEADTYRNLMDALREQAPNPDPAKRLIALTDFVADRHALTGNVTRDELLDAGFDAIEIEQLMPKVRKRLADRQVREAA</sequence>
<reference evidence="1 2" key="1">
    <citation type="submission" date="2016-10" db="EMBL/GenBank/DDBJ databases">
        <authorList>
            <person name="de Groot N.N."/>
        </authorList>
    </citation>
    <scope>NUCLEOTIDE SEQUENCE [LARGE SCALE GENOMIC DNA]</scope>
    <source>
        <strain evidence="1 2">A52C2</strain>
    </source>
</reference>
<name>A0A1H9F801_9HYPH</name>
<keyword evidence="2" id="KW-1185">Reference proteome</keyword>
<evidence type="ECO:0000313" key="2">
    <source>
        <dbReference type="Proteomes" id="UP000199647"/>
    </source>
</evidence>
<proteinExistence type="predicted"/>
<dbReference type="STRING" id="1855383.SAMN05216548_10429"/>
<accession>A0A1H9F801</accession>
<dbReference type="EMBL" id="FOFG01000004">
    <property type="protein sequence ID" value="SEQ33999.1"/>
    <property type="molecule type" value="Genomic_DNA"/>
</dbReference>
<protein>
    <submittedName>
        <fullName evidence="1">Uncharacterized protein</fullName>
    </submittedName>
</protein>
<dbReference type="RefSeq" id="WP_092495919.1">
    <property type="nucleotide sequence ID" value="NZ_FOFG01000004.1"/>
</dbReference>
<dbReference type="Proteomes" id="UP000199647">
    <property type="component" value="Unassembled WGS sequence"/>
</dbReference>
<evidence type="ECO:0000313" key="1">
    <source>
        <dbReference type="EMBL" id="SEQ33999.1"/>
    </source>
</evidence>
<organism evidence="1 2">
    <name type="scientific">Faunimonas pinastri</name>
    <dbReference type="NCBI Taxonomy" id="1855383"/>
    <lineage>
        <taxon>Bacteria</taxon>
        <taxon>Pseudomonadati</taxon>
        <taxon>Pseudomonadota</taxon>
        <taxon>Alphaproteobacteria</taxon>
        <taxon>Hyphomicrobiales</taxon>
        <taxon>Afifellaceae</taxon>
        <taxon>Faunimonas</taxon>
    </lineage>
</organism>
<gene>
    <name evidence="1" type="ORF">SAMN05216548_10429</name>
</gene>
<dbReference type="AlphaFoldDB" id="A0A1H9F801"/>